<dbReference type="Pfam" id="PF00593">
    <property type="entry name" value="TonB_dep_Rec_b-barrel"/>
    <property type="match status" value="1"/>
</dbReference>
<keyword evidence="5" id="KW-0732">Signal</keyword>
<name>A0ABY8NF21_9GAMM</name>
<protein>
    <submittedName>
        <fullName evidence="8">TonB-dependent receptor</fullName>
    </submittedName>
</protein>
<dbReference type="Gene3D" id="2.170.130.10">
    <property type="entry name" value="TonB-dependent receptor, plug domain"/>
    <property type="match status" value="1"/>
</dbReference>
<keyword evidence="9" id="KW-1185">Reference proteome</keyword>
<dbReference type="InterPro" id="IPR037066">
    <property type="entry name" value="Plug_dom_sf"/>
</dbReference>
<reference evidence="8 9" key="1">
    <citation type="submission" date="2023-02" db="EMBL/GenBank/DDBJ databases">
        <title>Description and genomic characterization of Microbulbifer bruguierae sp. nov., isolated from the sediment of mangrove plant Bruguiera sexangula.</title>
        <authorList>
            <person name="Long M."/>
        </authorList>
    </citation>
    <scope>NUCLEOTIDE SEQUENCE [LARGE SCALE GENOMIC DNA]</scope>
    <source>
        <strain evidence="8 9">H12</strain>
    </source>
</reference>
<dbReference type="NCBIfam" id="TIGR01782">
    <property type="entry name" value="TonB-Xanth-Caul"/>
    <property type="match status" value="1"/>
</dbReference>
<gene>
    <name evidence="8" type="ORF">PVT68_15070</name>
</gene>
<evidence type="ECO:0000256" key="2">
    <source>
        <dbReference type="ARBA" id="ARBA00023136"/>
    </source>
</evidence>
<dbReference type="Proteomes" id="UP001236500">
    <property type="component" value="Chromosome"/>
</dbReference>
<dbReference type="InterPro" id="IPR012910">
    <property type="entry name" value="Plug_dom"/>
</dbReference>
<evidence type="ECO:0000256" key="5">
    <source>
        <dbReference type="SAM" id="SignalP"/>
    </source>
</evidence>
<dbReference type="SUPFAM" id="SSF56935">
    <property type="entry name" value="Porins"/>
    <property type="match status" value="1"/>
</dbReference>
<dbReference type="Pfam" id="PF07715">
    <property type="entry name" value="Plug"/>
    <property type="match status" value="1"/>
</dbReference>
<proteinExistence type="inferred from homology"/>
<evidence type="ECO:0000256" key="3">
    <source>
        <dbReference type="ARBA" id="ARBA00023237"/>
    </source>
</evidence>
<accession>A0ABY8NF21</accession>
<feature type="signal peptide" evidence="5">
    <location>
        <begin position="1"/>
        <end position="26"/>
    </location>
</feature>
<keyword evidence="2 4" id="KW-0472">Membrane</keyword>
<dbReference type="InterPro" id="IPR036942">
    <property type="entry name" value="Beta-barrel_TonB_sf"/>
</dbReference>
<evidence type="ECO:0000259" key="6">
    <source>
        <dbReference type="Pfam" id="PF00593"/>
    </source>
</evidence>
<dbReference type="PANTHER" id="PTHR40980:SF3">
    <property type="entry name" value="TONB-DEPENDENT RECEPTOR-LIKE BETA-BARREL DOMAIN-CONTAINING PROTEIN"/>
    <property type="match status" value="1"/>
</dbReference>
<evidence type="ECO:0000256" key="1">
    <source>
        <dbReference type="ARBA" id="ARBA00004442"/>
    </source>
</evidence>
<feature type="domain" description="TonB-dependent receptor plug" evidence="7">
    <location>
        <begin position="62"/>
        <end position="161"/>
    </location>
</feature>
<keyword evidence="8" id="KW-0675">Receptor</keyword>
<dbReference type="PANTHER" id="PTHR40980">
    <property type="entry name" value="PLUG DOMAIN-CONTAINING PROTEIN"/>
    <property type="match status" value="1"/>
</dbReference>
<sequence length="934" mass="103463">MFKRHLLSSSIAMATVLGGMSGMALAQNSEFDAEVDDTSALEEVVVVGLRASLEKAIDIKREKFQIVDSIVAEDIGKFPDNNVAESLQRVTGVQVTDRGAGEVSGVSIRGLNDVTTTVNGRNIFTASGRYVALQDIPASLLGQVNVYKTRSADLIASGIAGQIDIQTHRPFDFDDSKFVVVSRGIYQEQADSVDPNISALASNRWETSAGDFGALVNVSYARTNFLDEGAKAGAAVPFRAPSDPDAPMERLFSGWQAGTDRGLSFAAGSTLEDGTEYLLGRDAIIQNSYSGERERPAANISLQWAPNDSSEYLFETFYNGYRQESVNNMLLTYTDAWWGVDPADPVVLYEGTNIVKERYVNESNAFTSGDFTKGKTDSFVYALGGKWDVTENLRLESELVYQKSTFESEFLAMQTKRPDNSIPRMYVDFNSGNGIPGLTYLDDPDTADIDESDLTNPALWQMSNLYDTQLENEGDAKSLTFDGEYFVEWGIFDKIEFGLRYDRRTAVESLYTRSAGIGECDTCSFDNYPGLLTSTNNFYDGESDMPGSWAVVDGRWLYAHGDEIRRAYSDSLLTSDEMVLPETFAVDETQVAVYLQTEFSTEIAGRTLDGEVGIRVLDVDTDIEFPDQFNVGEVILANNAVTRFMPSLMVRYHLTEDLIARASYGETLRMPNFVDLNPNITYQADVTNIGYGQASGGNPDLRPTESINIDIALEYYFADASSIHVTWFQRDIEGLVAGFRKRINADNPNDVPDIGFYDYILSQPDNASGGVLKGLELGMTYFPESLPGILDGFGVQASYTILDSGQDVPITDEDGNVIGTDKMSMFGVSDSSYSVVLAYDNYDLDMRLAYVWREDFLYGNEAALFANPLGIYHSPENSLDFQASYDVTDDLVITFDGTNLTEEKQQEYYEYADLYNFGNFKFSRTFALGARYSF</sequence>
<dbReference type="EMBL" id="CP118605">
    <property type="protein sequence ID" value="WGL16083.1"/>
    <property type="molecule type" value="Genomic_DNA"/>
</dbReference>
<feature type="chain" id="PRO_5047116535" evidence="5">
    <location>
        <begin position="27"/>
        <end position="934"/>
    </location>
</feature>
<dbReference type="InterPro" id="IPR010104">
    <property type="entry name" value="TonB_rcpt_bac"/>
</dbReference>
<comment type="subcellular location">
    <subcellularLocation>
        <location evidence="1 4">Cell outer membrane</location>
    </subcellularLocation>
</comment>
<feature type="domain" description="TonB-dependent receptor-like beta-barrel" evidence="6">
    <location>
        <begin position="439"/>
        <end position="900"/>
    </location>
</feature>
<evidence type="ECO:0000256" key="4">
    <source>
        <dbReference type="RuleBase" id="RU003357"/>
    </source>
</evidence>
<evidence type="ECO:0000313" key="8">
    <source>
        <dbReference type="EMBL" id="WGL16083.1"/>
    </source>
</evidence>
<evidence type="ECO:0000313" key="9">
    <source>
        <dbReference type="Proteomes" id="UP001236500"/>
    </source>
</evidence>
<comment type="similarity">
    <text evidence="4">Belongs to the TonB-dependent receptor family.</text>
</comment>
<dbReference type="InterPro" id="IPR000531">
    <property type="entry name" value="Beta-barrel_TonB"/>
</dbReference>
<dbReference type="Gene3D" id="2.40.170.20">
    <property type="entry name" value="TonB-dependent receptor, beta-barrel domain"/>
    <property type="match status" value="1"/>
</dbReference>
<dbReference type="RefSeq" id="WP_280319399.1">
    <property type="nucleotide sequence ID" value="NZ_CP118605.1"/>
</dbReference>
<evidence type="ECO:0000259" key="7">
    <source>
        <dbReference type="Pfam" id="PF07715"/>
    </source>
</evidence>
<keyword evidence="3" id="KW-0998">Cell outer membrane</keyword>
<keyword evidence="4" id="KW-0798">TonB box</keyword>
<organism evidence="8 9">
    <name type="scientific">Microbulbifer bruguierae</name>
    <dbReference type="NCBI Taxonomy" id="3029061"/>
    <lineage>
        <taxon>Bacteria</taxon>
        <taxon>Pseudomonadati</taxon>
        <taxon>Pseudomonadota</taxon>
        <taxon>Gammaproteobacteria</taxon>
        <taxon>Cellvibrionales</taxon>
        <taxon>Microbulbiferaceae</taxon>
        <taxon>Microbulbifer</taxon>
    </lineage>
</organism>